<evidence type="ECO:0000256" key="10">
    <source>
        <dbReference type="ARBA" id="ARBA00030169"/>
    </source>
</evidence>
<keyword evidence="13" id="KW-0460">Magnesium</keyword>
<comment type="similarity">
    <text evidence="3">Belongs to the class II aldolase/RraA-like family.</text>
</comment>
<name>A0A7W8Y8Y0_9MICC</name>
<dbReference type="RefSeq" id="WP_183639946.1">
    <property type="nucleotide sequence ID" value="NZ_JACHBL010000001.1"/>
</dbReference>
<dbReference type="GO" id="GO:0047443">
    <property type="term" value="F:4-hydroxy-4-methyl-2-oxoglutarate aldolase activity"/>
    <property type="evidence" value="ECO:0007669"/>
    <property type="project" value="UniProtKB-EC"/>
</dbReference>
<dbReference type="EMBL" id="JACHBL010000001">
    <property type="protein sequence ID" value="MBB5597092.1"/>
    <property type="molecule type" value="Genomic_DNA"/>
</dbReference>
<dbReference type="GO" id="GO:0046872">
    <property type="term" value="F:metal ion binding"/>
    <property type="evidence" value="ECO:0007669"/>
    <property type="project" value="UniProtKB-KW"/>
</dbReference>
<evidence type="ECO:0000313" key="14">
    <source>
        <dbReference type="EMBL" id="MBB5597092.1"/>
    </source>
</evidence>
<evidence type="ECO:0000256" key="6">
    <source>
        <dbReference type="ARBA" id="ARBA00012947"/>
    </source>
</evidence>
<keyword evidence="15" id="KW-1185">Reference proteome</keyword>
<dbReference type="InterPro" id="IPR005493">
    <property type="entry name" value="RraA/RraA-like"/>
</dbReference>
<evidence type="ECO:0000256" key="5">
    <source>
        <dbReference type="ARBA" id="ARBA00012213"/>
    </source>
</evidence>
<evidence type="ECO:0000256" key="3">
    <source>
        <dbReference type="ARBA" id="ARBA00008621"/>
    </source>
</evidence>
<dbReference type="Gene3D" id="3.50.30.40">
    <property type="entry name" value="Ribonuclease E inhibitor RraA/RraA-like"/>
    <property type="match status" value="1"/>
</dbReference>
<dbReference type="GO" id="GO:0008948">
    <property type="term" value="F:oxaloacetate decarboxylase activity"/>
    <property type="evidence" value="ECO:0007669"/>
    <property type="project" value="UniProtKB-EC"/>
</dbReference>
<comment type="cofactor">
    <cofactor evidence="2">
        <name>a divalent metal cation</name>
        <dbReference type="ChEBI" id="CHEBI:60240"/>
    </cofactor>
</comment>
<evidence type="ECO:0000256" key="12">
    <source>
        <dbReference type="ARBA" id="ARBA00047973"/>
    </source>
</evidence>
<organism evidence="14 15">
    <name type="scientific">Neomicrococcus lactis</name>
    <dbReference type="NCBI Taxonomy" id="732241"/>
    <lineage>
        <taxon>Bacteria</taxon>
        <taxon>Bacillati</taxon>
        <taxon>Actinomycetota</taxon>
        <taxon>Actinomycetes</taxon>
        <taxon>Micrococcales</taxon>
        <taxon>Micrococcaceae</taxon>
        <taxon>Neomicrococcus</taxon>
    </lineage>
</organism>
<dbReference type="Pfam" id="PF03737">
    <property type="entry name" value="RraA-like"/>
    <property type="match status" value="1"/>
</dbReference>
<evidence type="ECO:0000256" key="7">
    <source>
        <dbReference type="ARBA" id="ARBA00016549"/>
    </source>
</evidence>
<dbReference type="InterPro" id="IPR036704">
    <property type="entry name" value="RraA/RraA-like_sf"/>
</dbReference>
<evidence type="ECO:0000256" key="1">
    <source>
        <dbReference type="ARBA" id="ARBA00001342"/>
    </source>
</evidence>
<comment type="caution">
    <text evidence="14">The sequence shown here is derived from an EMBL/GenBank/DDBJ whole genome shotgun (WGS) entry which is preliminary data.</text>
</comment>
<comment type="catalytic activity">
    <reaction evidence="12">
        <text>oxaloacetate + H(+) = pyruvate + CO2</text>
        <dbReference type="Rhea" id="RHEA:15641"/>
        <dbReference type="ChEBI" id="CHEBI:15361"/>
        <dbReference type="ChEBI" id="CHEBI:15378"/>
        <dbReference type="ChEBI" id="CHEBI:16452"/>
        <dbReference type="ChEBI" id="CHEBI:16526"/>
        <dbReference type="EC" id="4.1.1.112"/>
    </reaction>
</comment>
<reference evidence="14 15" key="1">
    <citation type="submission" date="2020-08" db="EMBL/GenBank/DDBJ databases">
        <title>Sequencing the genomes of 1000 actinobacteria strains.</title>
        <authorList>
            <person name="Klenk H.-P."/>
        </authorList>
    </citation>
    <scope>NUCLEOTIDE SEQUENCE [LARGE SCALE GENOMIC DNA]</scope>
    <source>
        <strain evidence="14 15">DSM 23694</strain>
    </source>
</reference>
<keyword evidence="13" id="KW-0479">Metal-binding</keyword>
<dbReference type="Proteomes" id="UP000523863">
    <property type="component" value="Unassembled WGS sequence"/>
</dbReference>
<evidence type="ECO:0000313" key="15">
    <source>
        <dbReference type="Proteomes" id="UP000523863"/>
    </source>
</evidence>
<dbReference type="PANTHER" id="PTHR33254">
    <property type="entry name" value="4-HYDROXY-4-METHYL-2-OXOGLUTARATE ALDOLASE 3-RELATED"/>
    <property type="match status" value="1"/>
</dbReference>
<feature type="binding site" evidence="13">
    <location>
        <position position="110"/>
    </location>
    <ligand>
        <name>Mg(2+)</name>
        <dbReference type="ChEBI" id="CHEBI:18420"/>
    </ligand>
</feature>
<evidence type="ECO:0000256" key="8">
    <source>
        <dbReference type="ARBA" id="ARBA00025046"/>
    </source>
</evidence>
<dbReference type="EC" id="4.1.3.17" evidence="5"/>
<evidence type="ECO:0000256" key="4">
    <source>
        <dbReference type="ARBA" id="ARBA00011233"/>
    </source>
</evidence>
<dbReference type="PANTHER" id="PTHR33254:SF4">
    <property type="entry name" value="4-HYDROXY-4-METHYL-2-OXOGLUTARATE ALDOLASE 3-RELATED"/>
    <property type="match status" value="1"/>
</dbReference>
<evidence type="ECO:0000256" key="9">
    <source>
        <dbReference type="ARBA" id="ARBA00029596"/>
    </source>
</evidence>
<protein>
    <recommendedName>
        <fullName evidence="7">Putative 4-hydroxy-4-methyl-2-oxoglutarate aldolase</fullName>
        <ecNumber evidence="6">4.1.1.112</ecNumber>
        <ecNumber evidence="5">4.1.3.17</ecNumber>
    </recommendedName>
    <alternativeName>
        <fullName evidence="11">Oxaloacetate decarboxylase</fullName>
    </alternativeName>
    <alternativeName>
        <fullName evidence="9">Regulator of ribonuclease activity homolog</fullName>
    </alternativeName>
    <alternativeName>
        <fullName evidence="10">RraA-like protein</fullName>
    </alternativeName>
</protein>
<comment type="function">
    <text evidence="8">Catalyzes the aldol cleavage of 4-hydroxy-4-methyl-2-oxoglutarate (HMG) into 2 molecules of pyruvate. Also contains a secondary oxaloacetate (OAA) decarboxylase activity due to the common pyruvate enolate transition state formed following C-C bond cleavage in the retro-aldol and decarboxylation reactions.</text>
</comment>
<dbReference type="EC" id="4.1.1.112" evidence="6"/>
<evidence type="ECO:0000256" key="13">
    <source>
        <dbReference type="PIRSR" id="PIRSR605493-1"/>
    </source>
</evidence>
<evidence type="ECO:0000256" key="11">
    <source>
        <dbReference type="ARBA" id="ARBA00032305"/>
    </source>
</evidence>
<feature type="binding site" evidence="13">
    <location>
        <begin position="87"/>
        <end position="90"/>
    </location>
    <ligand>
        <name>substrate</name>
    </ligand>
</feature>
<comment type="cofactor">
    <cofactor evidence="13">
        <name>Mg(2+)</name>
        <dbReference type="ChEBI" id="CHEBI:18420"/>
    </cofactor>
</comment>
<accession>A0A7W8Y8Y0</accession>
<sequence>MTYDDAAYFERFTKLPAANVSDGMDRLNVLDAAINPVWEGARLVGRAFTLYLAAGDNKGIHEIVDQIQPGDVLVINGQGATHRAVMGELIAGRLKTKGCVGAVVDGAIRDAADMKGIDFPVFARAITPAGPYRNGPFRAQEPVAVGSVVVSPGDFVIADGDGVAVVPRGRVDEIIDAAEAKLAQEAIQRAEIGL</sequence>
<comment type="subunit">
    <text evidence="4">Homotrimer.</text>
</comment>
<dbReference type="AlphaFoldDB" id="A0A7W8Y8Y0"/>
<dbReference type="CDD" id="cd16841">
    <property type="entry name" value="RraA_family"/>
    <property type="match status" value="1"/>
</dbReference>
<gene>
    <name evidence="14" type="ORF">BKA12_000172</name>
</gene>
<feature type="binding site" evidence="13">
    <location>
        <position position="109"/>
    </location>
    <ligand>
        <name>substrate</name>
    </ligand>
</feature>
<proteinExistence type="inferred from homology"/>
<evidence type="ECO:0000256" key="2">
    <source>
        <dbReference type="ARBA" id="ARBA00001968"/>
    </source>
</evidence>
<dbReference type="SUPFAM" id="SSF89562">
    <property type="entry name" value="RraA-like"/>
    <property type="match status" value="1"/>
</dbReference>
<comment type="catalytic activity">
    <reaction evidence="1">
        <text>4-hydroxy-4-methyl-2-oxoglutarate = 2 pyruvate</text>
        <dbReference type="Rhea" id="RHEA:22748"/>
        <dbReference type="ChEBI" id="CHEBI:15361"/>
        <dbReference type="ChEBI" id="CHEBI:58276"/>
        <dbReference type="EC" id="4.1.3.17"/>
    </reaction>
</comment>